<dbReference type="InterPro" id="IPR010854">
    <property type="entry name" value="YdgH/BhsA/McbA-like_dom"/>
</dbReference>
<feature type="chain" id="PRO_5026336852" evidence="3">
    <location>
        <begin position="26"/>
        <end position="363"/>
    </location>
</feature>
<dbReference type="EMBL" id="CP050253">
    <property type="protein sequence ID" value="QIQ22092.1"/>
    <property type="molecule type" value="Genomic_DNA"/>
</dbReference>
<dbReference type="RefSeq" id="WP_166917389.1">
    <property type="nucleotide sequence ID" value="NZ_CP050253.1"/>
</dbReference>
<dbReference type="KEGG" id="orb:IPMB12_10580"/>
<feature type="region of interest" description="Disordered" evidence="2">
    <location>
        <begin position="237"/>
        <end position="282"/>
    </location>
</feature>
<feature type="domain" description="YdgH/BhsA/McbA-like" evidence="4">
    <location>
        <begin position="38"/>
        <end position="94"/>
    </location>
</feature>
<organism evidence="5 6">
    <name type="scientific">Zophobihabitans entericus</name>
    <dbReference type="NCBI Taxonomy" id="1635327"/>
    <lineage>
        <taxon>Bacteria</taxon>
        <taxon>Pseudomonadati</taxon>
        <taxon>Pseudomonadota</taxon>
        <taxon>Gammaproteobacteria</taxon>
        <taxon>Orbales</taxon>
        <taxon>Orbaceae</taxon>
        <taxon>Zophobihabitans</taxon>
    </lineage>
</organism>
<dbReference type="FunCoup" id="A0A6G9IE48">
    <property type="interactions" value="45"/>
</dbReference>
<feature type="compositionally biased region" description="Low complexity" evidence="2">
    <location>
        <begin position="252"/>
        <end position="277"/>
    </location>
</feature>
<sequence length="363" mass="40115">MTSLKKTFLAAALFTLLPVSFSSFAAEELTPERAEALTSFKEVTSRGTYMSFSDAARAISKIADKEGAAYFYITSMNTHSSNPSLRIVYANLYKADAVAKEEEKPKLRQFRGVYEYPKTIAVGFEPYDWVRLRAYYPNQYDINEAVGKAAAAKGAYAFYIDRQIETNSRNTEVTAYLFKEDAPIRHVQPENAIPYDSEAGRQALAEGGEAALQVEKPGYYSSTAFNEQYYAEKFEGTKSGSQSATTEQVKPTATAETTAVNTAGVTTQTPSTATSSSILPPTRSRYTVTLPNGTKVEELNDATAAKMVPFDSISFRGYFATDTDISYQAAKRAAEMGAKYYHITRVAENSRGVNRTVYIDLFR</sequence>
<dbReference type="Proteomes" id="UP000501168">
    <property type="component" value="Chromosome"/>
</dbReference>
<gene>
    <name evidence="5" type="ORF">IPMB12_10580</name>
</gene>
<feature type="compositionally biased region" description="Polar residues" evidence="2">
    <location>
        <begin position="238"/>
        <end position="251"/>
    </location>
</feature>
<name>A0A6G9IE48_9GAMM</name>
<evidence type="ECO:0000313" key="5">
    <source>
        <dbReference type="EMBL" id="QIQ22092.1"/>
    </source>
</evidence>
<dbReference type="InterPro" id="IPR051096">
    <property type="entry name" value="BhsA/McbA_stress_biofilm_assoc"/>
</dbReference>
<keyword evidence="1 3" id="KW-0732">Signal</keyword>
<dbReference type="AlphaFoldDB" id="A0A6G9IE48"/>
<evidence type="ECO:0000256" key="1">
    <source>
        <dbReference type="ARBA" id="ARBA00022729"/>
    </source>
</evidence>
<proteinExistence type="predicted"/>
<feature type="domain" description="YdgH/BhsA/McbA-like" evidence="4">
    <location>
        <begin position="125"/>
        <end position="179"/>
    </location>
</feature>
<dbReference type="SUPFAM" id="SSF159871">
    <property type="entry name" value="YdgH-like"/>
    <property type="match status" value="3"/>
</dbReference>
<feature type="domain" description="YdgH/BhsA/McbA-like" evidence="4">
    <location>
        <begin position="307"/>
        <end position="350"/>
    </location>
</feature>
<dbReference type="Pfam" id="PF07338">
    <property type="entry name" value="YdgH_BhsA-like"/>
    <property type="match status" value="3"/>
</dbReference>
<evidence type="ECO:0000256" key="3">
    <source>
        <dbReference type="SAM" id="SignalP"/>
    </source>
</evidence>
<evidence type="ECO:0000313" key="6">
    <source>
        <dbReference type="Proteomes" id="UP000501168"/>
    </source>
</evidence>
<dbReference type="PANTHER" id="PTHR34156">
    <property type="entry name" value="OUTER MEMBRANE PROTEIN-RELATED-RELATED"/>
    <property type="match status" value="1"/>
</dbReference>
<reference evidence="5 6" key="1">
    <citation type="submission" date="2020-03" db="EMBL/GenBank/DDBJ databases">
        <title>Complete genome sequence of Orbus sp. IPMB12 (BCRC 80908).</title>
        <authorList>
            <person name="Lo W.-S."/>
            <person name="Chang T.-H."/>
            <person name="Kuo C.-H."/>
        </authorList>
    </citation>
    <scope>NUCLEOTIDE SEQUENCE [LARGE SCALE GENOMIC DNA]</scope>
    <source>
        <strain evidence="5 6">IPMB12</strain>
    </source>
</reference>
<feature type="signal peptide" evidence="3">
    <location>
        <begin position="1"/>
        <end position="25"/>
    </location>
</feature>
<accession>A0A6G9IE48</accession>
<dbReference type="InterPro" id="IPR036275">
    <property type="entry name" value="YdgH-like_sf"/>
</dbReference>
<dbReference type="InterPro" id="IPR025543">
    <property type="entry name" value="Dodecin-like"/>
</dbReference>
<dbReference type="Gene3D" id="3.30.1660.10">
    <property type="entry name" value="Flavin-binding protein dodecin"/>
    <property type="match status" value="3"/>
</dbReference>
<protein>
    <submittedName>
        <fullName evidence="5">DUF1471 domain-containing protein</fullName>
    </submittedName>
</protein>
<keyword evidence="6" id="KW-1185">Reference proteome</keyword>
<evidence type="ECO:0000259" key="4">
    <source>
        <dbReference type="Pfam" id="PF07338"/>
    </source>
</evidence>
<evidence type="ECO:0000256" key="2">
    <source>
        <dbReference type="SAM" id="MobiDB-lite"/>
    </source>
</evidence>
<dbReference type="PANTHER" id="PTHR34156:SF2">
    <property type="entry name" value="PROTEIN YDGH"/>
    <property type="match status" value="1"/>
</dbReference>
<dbReference type="InParanoid" id="A0A6G9IE48"/>